<dbReference type="InterPro" id="IPR009057">
    <property type="entry name" value="Homeodomain-like_sf"/>
</dbReference>
<keyword evidence="2" id="KW-0238">DNA-binding</keyword>
<name>A0A6M4GSU7_9PROT</name>
<dbReference type="PRINTS" id="PR00032">
    <property type="entry name" value="HTHARAC"/>
</dbReference>
<evidence type="ECO:0000313" key="5">
    <source>
        <dbReference type="EMBL" id="QJR10125.1"/>
    </source>
</evidence>
<dbReference type="GO" id="GO:0043565">
    <property type="term" value="F:sequence-specific DNA binding"/>
    <property type="evidence" value="ECO:0007669"/>
    <property type="project" value="InterPro"/>
</dbReference>
<dbReference type="GO" id="GO:0003700">
    <property type="term" value="F:DNA-binding transcription factor activity"/>
    <property type="evidence" value="ECO:0007669"/>
    <property type="project" value="InterPro"/>
</dbReference>
<gene>
    <name evidence="5" type="ORF">DSM104443_01179</name>
</gene>
<evidence type="ECO:0000256" key="3">
    <source>
        <dbReference type="ARBA" id="ARBA00023163"/>
    </source>
</evidence>
<feature type="domain" description="HTH araC/xylS-type" evidence="4">
    <location>
        <begin position="212"/>
        <end position="310"/>
    </location>
</feature>
<dbReference type="PANTHER" id="PTHR46796">
    <property type="entry name" value="HTH-TYPE TRANSCRIPTIONAL ACTIVATOR RHAS-RELATED"/>
    <property type="match status" value="1"/>
</dbReference>
<dbReference type="Proteomes" id="UP000501534">
    <property type="component" value="Chromosome"/>
</dbReference>
<evidence type="ECO:0000256" key="2">
    <source>
        <dbReference type="ARBA" id="ARBA00023125"/>
    </source>
</evidence>
<dbReference type="EMBL" id="CP053069">
    <property type="protein sequence ID" value="QJR10125.1"/>
    <property type="molecule type" value="Genomic_DNA"/>
</dbReference>
<keyword evidence="1" id="KW-0805">Transcription regulation</keyword>
<keyword evidence="3" id="KW-0804">Transcription</keyword>
<dbReference type="PANTHER" id="PTHR46796:SF7">
    <property type="entry name" value="ARAC FAMILY TRANSCRIPTIONAL REGULATOR"/>
    <property type="match status" value="1"/>
</dbReference>
<dbReference type="PROSITE" id="PS01124">
    <property type="entry name" value="HTH_ARAC_FAMILY_2"/>
    <property type="match status" value="1"/>
</dbReference>
<dbReference type="InterPro" id="IPR050204">
    <property type="entry name" value="AraC_XylS_family_regulators"/>
</dbReference>
<evidence type="ECO:0000256" key="1">
    <source>
        <dbReference type="ARBA" id="ARBA00023015"/>
    </source>
</evidence>
<dbReference type="Gene3D" id="1.10.10.60">
    <property type="entry name" value="Homeodomain-like"/>
    <property type="match status" value="2"/>
</dbReference>
<accession>A0A6M4GSU7</accession>
<evidence type="ECO:0000313" key="6">
    <source>
        <dbReference type="Proteomes" id="UP000501534"/>
    </source>
</evidence>
<dbReference type="InterPro" id="IPR032783">
    <property type="entry name" value="AraC_lig"/>
</dbReference>
<proteinExistence type="predicted"/>
<dbReference type="InterPro" id="IPR018060">
    <property type="entry name" value="HTH_AraC"/>
</dbReference>
<organism evidence="5 6">
    <name type="scientific">Usitatibacter rugosus</name>
    <dbReference type="NCBI Taxonomy" id="2732067"/>
    <lineage>
        <taxon>Bacteria</taxon>
        <taxon>Pseudomonadati</taxon>
        <taxon>Pseudomonadota</taxon>
        <taxon>Betaproteobacteria</taxon>
        <taxon>Nitrosomonadales</taxon>
        <taxon>Usitatibacteraceae</taxon>
        <taxon>Usitatibacter</taxon>
    </lineage>
</organism>
<dbReference type="AlphaFoldDB" id="A0A6M4GSU7"/>
<dbReference type="InterPro" id="IPR018062">
    <property type="entry name" value="HTH_AraC-typ_CS"/>
</dbReference>
<dbReference type="KEGG" id="uru:DSM104443_01179"/>
<dbReference type="InterPro" id="IPR020449">
    <property type="entry name" value="Tscrpt_reg_AraC-type_HTH"/>
</dbReference>
<dbReference type="SMART" id="SM00342">
    <property type="entry name" value="HTH_ARAC"/>
    <property type="match status" value="1"/>
</dbReference>
<evidence type="ECO:0000259" key="4">
    <source>
        <dbReference type="PROSITE" id="PS01124"/>
    </source>
</evidence>
<protein>
    <submittedName>
        <fullName evidence="5">IS5 family transposase IS4811</fullName>
    </submittedName>
</protein>
<dbReference type="Pfam" id="PF12852">
    <property type="entry name" value="Cupin_6"/>
    <property type="match status" value="1"/>
</dbReference>
<reference evidence="5 6" key="1">
    <citation type="submission" date="2020-04" db="EMBL/GenBank/DDBJ databases">
        <title>Usitatibacter rugosus gen. nov., sp. nov. and Usitatibacter palustris sp. nov., novel members of Usitatibacteraceae fam. nov. within the order Nitrosomonadales isolated from soil.</title>
        <authorList>
            <person name="Huber K.J."/>
            <person name="Neumann-Schaal M."/>
            <person name="Geppert A."/>
            <person name="Luckner M."/>
            <person name="Wanner G."/>
            <person name="Overmann J."/>
        </authorList>
    </citation>
    <scope>NUCLEOTIDE SEQUENCE [LARGE SCALE GENOMIC DNA]</scope>
    <source>
        <strain evidence="5 6">0125_3</strain>
    </source>
</reference>
<keyword evidence="6" id="KW-1185">Reference proteome</keyword>
<dbReference type="PROSITE" id="PS00041">
    <property type="entry name" value="HTH_ARAC_FAMILY_1"/>
    <property type="match status" value="1"/>
</dbReference>
<dbReference type="Pfam" id="PF12833">
    <property type="entry name" value="HTH_18"/>
    <property type="match status" value="1"/>
</dbReference>
<sequence length="320" mass="34916">MESPYFIGHRPDMSDPLSEVIALLQPRTVFSKRISGAGRWGVRYSKFGQPSFCAVLEGSCRLAVDGYASITIEAGDFVLLPATPGFTMSGFEKVTPEDFDPHVASKSRAEEVRHGTRGGRPDVRLLGGYFVFGSSDATLLVSLLPGLVHVRSAERLSTLVRLVGDESIEQRAGRELVLTRLVEVLLVEALRSAPGDDAPPGLLRGLSDARLALAIRQMHGDPARPWTVAQLAKRAALSRSAFFDRFTRAVGLPPMEYLLAWRMALAKDLLRSDDIGVAEVAERVGYGSASTFSTAFSRHVGQPPGRYARDAWQDRAHGRQ</sequence>
<dbReference type="SUPFAM" id="SSF46689">
    <property type="entry name" value="Homeodomain-like"/>
    <property type="match status" value="2"/>
</dbReference>